<comment type="caution">
    <text evidence="2">The sequence shown here is derived from an EMBL/GenBank/DDBJ whole genome shotgun (WGS) entry which is preliminary data.</text>
</comment>
<evidence type="ECO:0000313" key="2">
    <source>
        <dbReference type="EMBL" id="OPJ84924.1"/>
    </source>
</evidence>
<dbReference type="AlphaFoldDB" id="A0A1V4KKF1"/>
<accession>A0A1V4KKF1</accession>
<reference evidence="2 3" key="1">
    <citation type="submission" date="2016-02" db="EMBL/GenBank/DDBJ databases">
        <title>Band-tailed pigeon sequencing and assembly.</title>
        <authorList>
            <person name="Soares A.E."/>
            <person name="Novak B.J."/>
            <person name="Rice E.S."/>
            <person name="O'Connell B."/>
            <person name="Chang D."/>
            <person name="Weber S."/>
            <person name="Shapiro B."/>
        </authorList>
    </citation>
    <scope>NUCLEOTIDE SEQUENCE [LARGE SCALE GENOMIC DNA]</scope>
    <source>
        <strain evidence="2">BTP2013</strain>
        <tissue evidence="2">Blood</tissue>
    </source>
</reference>
<evidence type="ECO:0000256" key="1">
    <source>
        <dbReference type="SAM" id="MobiDB-lite"/>
    </source>
</evidence>
<protein>
    <submittedName>
        <fullName evidence="2">Uncharacterized protein</fullName>
    </submittedName>
</protein>
<gene>
    <name evidence="2" type="ORF">AV530_017986</name>
</gene>
<feature type="compositionally biased region" description="Basic and acidic residues" evidence="1">
    <location>
        <begin position="132"/>
        <end position="144"/>
    </location>
</feature>
<dbReference type="EMBL" id="LSYS01002950">
    <property type="protein sequence ID" value="OPJ84924.1"/>
    <property type="molecule type" value="Genomic_DNA"/>
</dbReference>
<evidence type="ECO:0000313" key="3">
    <source>
        <dbReference type="Proteomes" id="UP000190648"/>
    </source>
</evidence>
<keyword evidence="3" id="KW-1185">Reference proteome</keyword>
<sequence>MGSCPPPPPGGFAVNQPKLPLQHPFCATVGDTSWRTPPSTPSSQRENRDGASVAGVIQRQAEVSAATETTMKRKQSLKNSPFINQENCRKRSCCLGTGFSALAASLRGQKTSPHPSQVLQHLATGKMGSSLDKARAGKLGDDRK</sequence>
<organism evidence="2 3">
    <name type="scientific">Patagioenas fasciata monilis</name>
    <dbReference type="NCBI Taxonomy" id="372326"/>
    <lineage>
        <taxon>Eukaryota</taxon>
        <taxon>Metazoa</taxon>
        <taxon>Chordata</taxon>
        <taxon>Craniata</taxon>
        <taxon>Vertebrata</taxon>
        <taxon>Euteleostomi</taxon>
        <taxon>Archelosauria</taxon>
        <taxon>Archosauria</taxon>
        <taxon>Dinosauria</taxon>
        <taxon>Saurischia</taxon>
        <taxon>Theropoda</taxon>
        <taxon>Coelurosauria</taxon>
        <taxon>Aves</taxon>
        <taxon>Neognathae</taxon>
        <taxon>Neoaves</taxon>
        <taxon>Columbimorphae</taxon>
        <taxon>Columbiformes</taxon>
        <taxon>Columbidae</taxon>
        <taxon>Patagioenas</taxon>
    </lineage>
</organism>
<dbReference type="Proteomes" id="UP000190648">
    <property type="component" value="Unassembled WGS sequence"/>
</dbReference>
<proteinExistence type="predicted"/>
<feature type="compositionally biased region" description="Low complexity" evidence="1">
    <location>
        <begin position="32"/>
        <end position="43"/>
    </location>
</feature>
<name>A0A1V4KKF1_PATFA</name>
<feature type="region of interest" description="Disordered" evidence="1">
    <location>
        <begin position="121"/>
        <end position="144"/>
    </location>
</feature>
<feature type="region of interest" description="Disordered" evidence="1">
    <location>
        <begin position="23"/>
        <end position="52"/>
    </location>
</feature>